<proteinExistence type="predicted"/>
<reference evidence="4" key="1">
    <citation type="submission" date="2016-04" db="UniProtKB">
        <authorList>
            <consortium name="WormBaseParasite"/>
        </authorList>
    </citation>
    <scope>IDENTIFICATION</scope>
</reference>
<sequence>MLYVLDAMEGISQKGVVVSEVQFKKSSSNNAVSRFIPMKDSQWHYRIDGPSISFWRPDEAAPFGGWRFADGCRIVTACSMPFSDGSDGIVIGVNNFSSSRSISFLAYYSFSRSSVIKMIAIKNEVTCVFVLIGNLDKTKILELNQSLRNAPHWIAVGTKGGCCYLTHFNLEYPTEIDLRISSPVFSTNISKHYTQNNSLAFSTEQGNVTINLEKVCVTAMSYIPKCWLLLIGFSCGVVVSFSLSPSVTRMLYFMHDGPVHSFAWQEPNDDPRPTFYLWIAHDAAKKRIKNIRSMGPQVLLTSIVFPDDEGKPFHEWSYKYPWSPNAISHWVSIRTILQSETADRIIRHADRSTSFDESSTSIGFVDSTLLLLAWVNQKGTALQGALFDLNALYYKRLVKSIIFDETVAHQCPFLSLFTIMDIRNETASIQDVVASSDSLIRFSGPLSESNDALFYPSALSFEAVVLQINRRLAVEIRSIQEQVLEVVESDIVDAVGANVNIAAQWMAAVGLADPSCVFAINTEWYEASQIITGLLNHGCIHGLKNWLENHADEASRDDFTKFLWDFVQDTKEHFDENSSGVFAKISTAPPKWTISWLKSAYFVFNSAEELFGMVQSSICSKECSQYAEIECHRRASANLTLYTRLVLFMLKQNILPESSNYGNIWATLKNSVDERCSRALLSGKKLFIHELLEEIKRYGKDEDFWSDVEVTELYPPRTLLVLLDPVLALQITATAKLKLMGYFFMDFDRITERNVFAIFRNAFLPTESQVADQIIAKYEADCSFRPIDEGNSVYNNVNKCTDPASDFTKLMKCPLLDDEQYGIIKNSLLKENGGVTKWNDFCIARHQLHRLVEPTKDKKDSDWENTCDLWTRRFIKEIPRLKSGIIPAHILNNWMNIYNARTPVTSNFTCVTRRRPKRRTTLHEALAEFRSAMELRKRKNDDLDETIESKRMKTPEPDIDLNLSPVGDNDALELERVLPKENLERIKRILQTPPLGRTLCRSKNGNLLTNSEITPDNVPVVQPTSILKSGAKRRLHRDSESGSPHPRLRFDLPSLDLESSFISTSSSFLHDVATDDDESSRLDDNHEDVPTSFSLSEKSMLHTEASGTNQCENAILSSNNENFSIVVHCTDWDAKKDAEGIKITSKVSYSEKEEESKVKRKKLLDSQKLNSEGELKANLFGGGETKLQNINSDNAAKPVTVKASLQEEKGNIPIKTRRIVKETCYEVVVSPCKGNSSVRNVDSKEMASAVKSLDFLRTKEEDIPGSCSSEEQLATSESAEYVSGAVSLKNSNSECRDSRVPAVTAVTEEEEEFSKTKTAVESISSSVATSADAGEGFIQTTFVSKTRVRTYSSMSSPETSEDQSVHGSSRVSAFAGENMPKRRNRVMSYSEVEISKASIPVAPELVVGRPVLRSAKKKSEKASSEGRAGKTPRKGDSELEKTTCGRPGLRSADKVVNETTDLEETSGKTPHDDISESQKSPGRPGLRSASKTLNKAEGSSKKIAHTDAGLESPGRLGLRSSDKALDEVSLSEEGNKKVRNLEALELQKSSGRSADSKKRTRKISHSETSGRKKSPSRSDLRDVDIHFGSVNEENNEQAVKAETTGRRKNPKRSGLRSASELLDELPVAEVKRSPSRNSRASSVLSTASAPETLRQSSPAPSRAPKRGRRAASEVPQDKEIRSSSRRRTSSEDESGLSNSKRRTARIRAGRKSVYDMLKTIEEESPSRVSTRLRRTPIRYPE</sequence>
<dbReference type="STRING" id="451379.A0A0N5ADP3"/>
<feature type="compositionally biased region" description="Basic residues" evidence="1">
    <location>
        <begin position="1730"/>
        <end position="1741"/>
    </location>
</feature>
<name>A0A0N5ADP3_9BILA</name>
<keyword evidence="3" id="KW-1185">Reference proteome</keyword>
<feature type="region of interest" description="Disordered" evidence="1">
    <location>
        <begin position="1026"/>
        <end position="1050"/>
    </location>
</feature>
<dbReference type="PANTHER" id="PTHR21583:SF8">
    <property type="entry name" value="PROTEIN ELYS"/>
    <property type="match status" value="1"/>
</dbReference>
<feature type="domain" description="ELYS beta-propeller" evidence="2">
    <location>
        <begin position="88"/>
        <end position="467"/>
    </location>
</feature>
<dbReference type="WBParaSite" id="SMUV_0000230701-mRNA-1">
    <property type="protein sequence ID" value="SMUV_0000230701-mRNA-1"/>
    <property type="gene ID" value="SMUV_0000230701"/>
</dbReference>
<feature type="compositionally biased region" description="Basic and acidic residues" evidence="1">
    <location>
        <begin position="1564"/>
        <end position="1585"/>
    </location>
</feature>
<dbReference type="PANTHER" id="PTHR21583">
    <property type="entry name" value="ELYS PROTEIN"/>
    <property type="match status" value="1"/>
</dbReference>
<dbReference type="InterPro" id="IPR036322">
    <property type="entry name" value="WD40_repeat_dom_sf"/>
</dbReference>
<feature type="compositionally biased region" description="Basic and acidic residues" evidence="1">
    <location>
        <begin position="1465"/>
        <end position="1476"/>
    </location>
</feature>
<feature type="compositionally biased region" description="Basic and acidic residues" evidence="1">
    <location>
        <begin position="1420"/>
        <end position="1443"/>
    </location>
</feature>
<feature type="compositionally biased region" description="Polar residues" evidence="1">
    <location>
        <begin position="1635"/>
        <end position="1659"/>
    </location>
</feature>
<organism evidence="3 4">
    <name type="scientific">Syphacia muris</name>
    <dbReference type="NCBI Taxonomy" id="451379"/>
    <lineage>
        <taxon>Eukaryota</taxon>
        <taxon>Metazoa</taxon>
        <taxon>Ecdysozoa</taxon>
        <taxon>Nematoda</taxon>
        <taxon>Chromadorea</taxon>
        <taxon>Rhabditida</taxon>
        <taxon>Spirurina</taxon>
        <taxon>Oxyuridomorpha</taxon>
        <taxon>Oxyuroidea</taxon>
        <taxon>Oxyuridae</taxon>
        <taxon>Syphacia</taxon>
    </lineage>
</organism>
<dbReference type="SUPFAM" id="SSF50978">
    <property type="entry name" value="WD40 repeat-like"/>
    <property type="match status" value="1"/>
</dbReference>
<feature type="compositionally biased region" description="Polar residues" evidence="1">
    <location>
        <begin position="1347"/>
        <end position="1358"/>
    </location>
</feature>
<dbReference type="Proteomes" id="UP000046393">
    <property type="component" value="Unplaced"/>
</dbReference>
<feature type="compositionally biased region" description="Basic and acidic residues" evidence="1">
    <location>
        <begin position="1533"/>
        <end position="1542"/>
    </location>
</feature>
<evidence type="ECO:0000256" key="1">
    <source>
        <dbReference type="SAM" id="MobiDB-lite"/>
    </source>
</evidence>
<evidence type="ECO:0000313" key="3">
    <source>
        <dbReference type="Proteomes" id="UP000046393"/>
    </source>
</evidence>
<accession>A0A0N5ADP3</accession>
<protein>
    <submittedName>
        <fullName evidence="4">ELYS-bb domain-containing protein</fullName>
    </submittedName>
</protein>
<dbReference type="InterPro" id="IPR052620">
    <property type="entry name" value="ELYS/MEL-28_NucAsmblyFactor"/>
</dbReference>
<dbReference type="InterPro" id="IPR032040">
    <property type="entry name" value="ELYS-bb"/>
</dbReference>
<evidence type="ECO:0000259" key="2">
    <source>
        <dbReference type="Pfam" id="PF16687"/>
    </source>
</evidence>
<feature type="compositionally biased region" description="Basic residues" evidence="1">
    <location>
        <begin position="1699"/>
        <end position="1710"/>
    </location>
</feature>
<feature type="region of interest" description="Disordered" evidence="1">
    <location>
        <begin position="1347"/>
        <end position="1383"/>
    </location>
</feature>
<dbReference type="Pfam" id="PF16687">
    <property type="entry name" value="ELYS-bb"/>
    <property type="match status" value="1"/>
</dbReference>
<evidence type="ECO:0000313" key="4">
    <source>
        <dbReference type="WBParaSite" id="SMUV_0000230701-mRNA-1"/>
    </source>
</evidence>
<feature type="region of interest" description="Disordered" evidence="1">
    <location>
        <begin position="1397"/>
        <end position="1741"/>
    </location>
</feature>